<proteinExistence type="predicted"/>
<evidence type="ECO:0000313" key="4">
    <source>
        <dbReference type="EMBL" id="KAF2319762.1"/>
    </source>
</evidence>
<organism evidence="4 5">
    <name type="scientific">Hevea brasiliensis</name>
    <name type="common">Para rubber tree</name>
    <name type="synonym">Siphonia brasiliensis</name>
    <dbReference type="NCBI Taxonomy" id="3981"/>
    <lineage>
        <taxon>Eukaryota</taxon>
        <taxon>Viridiplantae</taxon>
        <taxon>Streptophyta</taxon>
        <taxon>Embryophyta</taxon>
        <taxon>Tracheophyta</taxon>
        <taxon>Spermatophyta</taxon>
        <taxon>Magnoliopsida</taxon>
        <taxon>eudicotyledons</taxon>
        <taxon>Gunneridae</taxon>
        <taxon>Pentapetalae</taxon>
        <taxon>rosids</taxon>
        <taxon>fabids</taxon>
        <taxon>Malpighiales</taxon>
        <taxon>Euphorbiaceae</taxon>
        <taxon>Crotonoideae</taxon>
        <taxon>Micrandreae</taxon>
        <taxon>Hevea</taxon>
    </lineage>
</organism>
<dbReference type="Pfam" id="PF03732">
    <property type="entry name" value="Retrotrans_gag"/>
    <property type="match status" value="1"/>
</dbReference>
<name>A0A6A6N0N4_HEVBR</name>
<keyword evidence="1" id="KW-0175">Coiled coil</keyword>
<dbReference type="EMBL" id="JAAGAX010000003">
    <property type="protein sequence ID" value="KAF2319762.1"/>
    <property type="molecule type" value="Genomic_DNA"/>
</dbReference>
<reference evidence="4 5" key="1">
    <citation type="journal article" date="2020" name="Mol. Plant">
        <title>The Chromosome-Based Rubber Tree Genome Provides New Insights into Spurge Genome Evolution and Rubber Biosynthesis.</title>
        <authorList>
            <person name="Liu J."/>
            <person name="Shi C."/>
            <person name="Shi C.C."/>
            <person name="Li W."/>
            <person name="Zhang Q.J."/>
            <person name="Zhang Y."/>
            <person name="Li K."/>
            <person name="Lu H.F."/>
            <person name="Shi C."/>
            <person name="Zhu S.T."/>
            <person name="Xiao Z.Y."/>
            <person name="Nan H."/>
            <person name="Yue Y."/>
            <person name="Zhu X.G."/>
            <person name="Wu Y."/>
            <person name="Hong X.N."/>
            <person name="Fan G.Y."/>
            <person name="Tong Y."/>
            <person name="Zhang D."/>
            <person name="Mao C.L."/>
            <person name="Liu Y.L."/>
            <person name="Hao S.J."/>
            <person name="Liu W.Q."/>
            <person name="Lv M.Q."/>
            <person name="Zhang H.B."/>
            <person name="Liu Y."/>
            <person name="Hu-Tang G.R."/>
            <person name="Wang J.P."/>
            <person name="Wang J.H."/>
            <person name="Sun Y.H."/>
            <person name="Ni S.B."/>
            <person name="Chen W.B."/>
            <person name="Zhang X.C."/>
            <person name="Jiao Y.N."/>
            <person name="Eichler E.E."/>
            <person name="Li G.H."/>
            <person name="Liu X."/>
            <person name="Gao L.Z."/>
        </authorList>
    </citation>
    <scope>NUCLEOTIDE SEQUENCE [LARGE SCALE GENOMIC DNA]</scope>
    <source>
        <strain evidence="5">cv. GT1</strain>
        <tissue evidence="4">Leaf</tissue>
    </source>
</reference>
<evidence type="ECO:0000313" key="5">
    <source>
        <dbReference type="Proteomes" id="UP000467840"/>
    </source>
</evidence>
<feature type="coiled-coil region" evidence="1">
    <location>
        <begin position="46"/>
        <end position="73"/>
    </location>
</feature>
<feature type="region of interest" description="Disordered" evidence="2">
    <location>
        <begin position="257"/>
        <end position="296"/>
    </location>
</feature>
<protein>
    <recommendedName>
        <fullName evidence="3">Retrotransposon gag domain-containing protein</fullName>
    </recommendedName>
</protein>
<accession>A0A6A6N0N4</accession>
<sequence>MSEQRDRSDDLDMHLTELESKGDEVELRAEMQGALKIAVDVLSKKDQAMEAILLAYREKVDKLEEELVLCKTALVSGVGTSGVAHGARVDAPRPKAYSGARNAREIDNFLWNVERYFETVGITEDAVKLRTVPLYLGDVATVWWRRHSEDIKKGTCTISKWEEFTKELKRQFYPENAESEARAKLRCLQHKEGAIREYVKEFSELMLEIPDMGEKDALFCFLDSLSNWAKLELQRRGVQDLATAMAAAESLIEFKRKEPSKDKGKKIDRSHKPEVETSPSMARTIGGTKERGTGLRRKKVSLLEPNLLALSAMGLIEHLSVPKGASLLP</sequence>
<gene>
    <name evidence="4" type="ORF">GH714_018609</name>
</gene>
<dbReference type="AlphaFoldDB" id="A0A6A6N0N4"/>
<evidence type="ECO:0000256" key="2">
    <source>
        <dbReference type="SAM" id="MobiDB-lite"/>
    </source>
</evidence>
<comment type="caution">
    <text evidence="4">The sequence shown here is derived from an EMBL/GenBank/DDBJ whole genome shotgun (WGS) entry which is preliminary data.</text>
</comment>
<feature type="domain" description="Retrotransposon gag" evidence="3">
    <location>
        <begin position="132"/>
        <end position="224"/>
    </location>
</feature>
<evidence type="ECO:0000259" key="3">
    <source>
        <dbReference type="Pfam" id="PF03732"/>
    </source>
</evidence>
<evidence type="ECO:0000256" key="1">
    <source>
        <dbReference type="SAM" id="Coils"/>
    </source>
</evidence>
<feature type="compositionally biased region" description="Basic and acidic residues" evidence="2">
    <location>
        <begin position="257"/>
        <end position="275"/>
    </location>
</feature>
<keyword evidence="5" id="KW-1185">Reference proteome</keyword>
<dbReference type="Proteomes" id="UP000467840">
    <property type="component" value="Chromosome 10"/>
</dbReference>
<dbReference type="InterPro" id="IPR005162">
    <property type="entry name" value="Retrotrans_gag_dom"/>
</dbReference>